<protein>
    <submittedName>
        <fullName evidence="2">Uncharacterized protein</fullName>
    </submittedName>
</protein>
<feature type="region of interest" description="Disordered" evidence="1">
    <location>
        <begin position="13"/>
        <end position="36"/>
    </location>
</feature>
<accession>A0A1N7Q236</accession>
<evidence type="ECO:0000256" key="1">
    <source>
        <dbReference type="SAM" id="MobiDB-lite"/>
    </source>
</evidence>
<proteinExistence type="predicted"/>
<gene>
    <name evidence="2" type="ORF">SAMN05421790_1178</name>
</gene>
<reference evidence="3" key="1">
    <citation type="submission" date="2017-01" db="EMBL/GenBank/DDBJ databases">
        <authorList>
            <person name="Varghese N."/>
            <person name="Submissions S."/>
        </authorList>
    </citation>
    <scope>NUCLEOTIDE SEQUENCE [LARGE SCALE GENOMIC DNA]</scope>
    <source>
        <strain evidence="3">DSM 45196</strain>
    </source>
</reference>
<feature type="compositionally biased region" description="Basic and acidic residues" evidence="1">
    <location>
        <begin position="19"/>
        <end position="29"/>
    </location>
</feature>
<name>A0A1N7Q236_9BACL</name>
<dbReference type="Proteomes" id="UP000186795">
    <property type="component" value="Unassembled WGS sequence"/>
</dbReference>
<organism evidence="2 3">
    <name type="scientific">Kroppenstedtia eburnea</name>
    <dbReference type="NCBI Taxonomy" id="714067"/>
    <lineage>
        <taxon>Bacteria</taxon>
        <taxon>Bacillati</taxon>
        <taxon>Bacillota</taxon>
        <taxon>Bacilli</taxon>
        <taxon>Bacillales</taxon>
        <taxon>Thermoactinomycetaceae</taxon>
        <taxon>Kroppenstedtia</taxon>
    </lineage>
</organism>
<dbReference type="EMBL" id="FTOD01000017">
    <property type="protein sequence ID" value="SIT16902.1"/>
    <property type="molecule type" value="Genomic_DNA"/>
</dbReference>
<evidence type="ECO:0000313" key="2">
    <source>
        <dbReference type="EMBL" id="SIT16902.1"/>
    </source>
</evidence>
<evidence type="ECO:0000313" key="3">
    <source>
        <dbReference type="Proteomes" id="UP000186795"/>
    </source>
</evidence>
<dbReference type="AlphaFoldDB" id="A0A1N7Q236"/>
<sequence length="36" mass="4003">MDREKDRLMALAGRIRNGTGKEETPRIEGGEASWAT</sequence>
<keyword evidence="3" id="KW-1185">Reference proteome</keyword>